<dbReference type="AlphaFoldDB" id="A0A0D2W3B1"/>
<sequence length="129" mass="15521">MLYCWFRFIRHLLSISRRFIRCRGHTSLPCMSIVSTVVAIVRERFVLHPLRMVFHTDLQYQRLSQIETHCQPSKLTYRPVFSIIINLDNPSNRFTNGLQNTLLIHATRKANPNHQRRREHLRCRERRSP</sequence>
<accession>A0A0D2W3B1</accession>
<dbReference type="Proteomes" id="UP000032304">
    <property type="component" value="Chromosome 13"/>
</dbReference>
<dbReference type="Gramene" id="KJB79660">
    <property type="protein sequence ID" value="KJB79660"/>
    <property type="gene ID" value="B456_013G069600"/>
</dbReference>
<keyword evidence="3" id="KW-1185">Reference proteome</keyword>
<reference evidence="2 3" key="1">
    <citation type="journal article" date="2012" name="Nature">
        <title>Repeated polyploidization of Gossypium genomes and the evolution of spinnable cotton fibres.</title>
        <authorList>
            <person name="Paterson A.H."/>
            <person name="Wendel J.F."/>
            <person name="Gundlach H."/>
            <person name="Guo H."/>
            <person name="Jenkins J."/>
            <person name="Jin D."/>
            <person name="Llewellyn D."/>
            <person name="Showmaker K.C."/>
            <person name="Shu S."/>
            <person name="Udall J."/>
            <person name="Yoo M.J."/>
            <person name="Byers R."/>
            <person name="Chen W."/>
            <person name="Doron-Faigenboim A."/>
            <person name="Duke M.V."/>
            <person name="Gong L."/>
            <person name="Grimwood J."/>
            <person name="Grover C."/>
            <person name="Grupp K."/>
            <person name="Hu G."/>
            <person name="Lee T.H."/>
            <person name="Li J."/>
            <person name="Lin L."/>
            <person name="Liu T."/>
            <person name="Marler B.S."/>
            <person name="Page J.T."/>
            <person name="Roberts A.W."/>
            <person name="Romanel E."/>
            <person name="Sanders W.S."/>
            <person name="Szadkowski E."/>
            <person name="Tan X."/>
            <person name="Tang H."/>
            <person name="Xu C."/>
            <person name="Wang J."/>
            <person name="Wang Z."/>
            <person name="Zhang D."/>
            <person name="Zhang L."/>
            <person name="Ashrafi H."/>
            <person name="Bedon F."/>
            <person name="Bowers J.E."/>
            <person name="Brubaker C.L."/>
            <person name="Chee P.W."/>
            <person name="Das S."/>
            <person name="Gingle A.R."/>
            <person name="Haigler C.H."/>
            <person name="Harker D."/>
            <person name="Hoffmann L.V."/>
            <person name="Hovav R."/>
            <person name="Jones D.C."/>
            <person name="Lemke C."/>
            <person name="Mansoor S."/>
            <person name="ur Rahman M."/>
            <person name="Rainville L.N."/>
            <person name="Rambani A."/>
            <person name="Reddy U.K."/>
            <person name="Rong J.K."/>
            <person name="Saranga Y."/>
            <person name="Scheffler B.E."/>
            <person name="Scheffler J.A."/>
            <person name="Stelly D.M."/>
            <person name="Triplett B.A."/>
            <person name="Van Deynze A."/>
            <person name="Vaslin M.F."/>
            <person name="Waghmare V.N."/>
            <person name="Walford S.A."/>
            <person name="Wright R.J."/>
            <person name="Zaki E.A."/>
            <person name="Zhang T."/>
            <person name="Dennis E.S."/>
            <person name="Mayer K.F."/>
            <person name="Peterson D.G."/>
            <person name="Rokhsar D.S."/>
            <person name="Wang X."/>
            <person name="Schmutz J."/>
        </authorList>
    </citation>
    <scope>NUCLEOTIDE SEQUENCE [LARGE SCALE GENOMIC DNA]</scope>
</reference>
<organism evidence="2 3">
    <name type="scientific">Gossypium raimondii</name>
    <name type="common">Peruvian cotton</name>
    <name type="synonym">Gossypium klotzschianum subsp. raimondii</name>
    <dbReference type="NCBI Taxonomy" id="29730"/>
    <lineage>
        <taxon>Eukaryota</taxon>
        <taxon>Viridiplantae</taxon>
        <taxon>Streptophyta</taxon>
        <taxon>Embryophyta</taxon>
        <taxon>Tracheophyta</taxon>
        <taxon>Spermatophyta</taxon>
        <taxon>Magnoliopsida</taxon>
        <taxon>eudicotyledons</taxon>
        <taxon>Gunneridae</taxon>
        <taxon>Pentapetalae</taxon>
        <taxon>rosids</taxon>
        <taxon>malvids</taxon>
        <taxon>Malvales</taxon>
        <taxon>Malvaceae</taxon>
        <taxon>Malvoideae</taxon>
        <taxon>Gossypium</taxon>
    </lineage>
</organism>
<protein>
    <submittedName>
        <fullName evidence="2">Uncharacterized protein</fullName>
    </submittedName>
</protein>
<feature type="region of interest" description="Disordered" evidence="1">
    <location>
        <begin position="109"/>
        <end position="129"/>
    </location>
</feature>
<gene>
    <name evidence="2" type="ORF">B456_013G069600</name>
</gene>
<evidence type="ECO:0000313" key="3">
    <source>
        <dbReference type="Proteomes" id="UP000032304"/>
    </source>
</evidence>
<evidence type="ECO:0000313" key="2">
    <source>
        <dbReference type="EMBL" id="KJB79660.1"/>
    </source>
</evidence>
<feature type="compositionally biased region" description="Basic residues" evidence="1">
    <location>
        <begin position="114"/>
        <end position="129"/>
    </location>
</feature>
<dbReference type="EMBL" id="CM001752">
    <property type="protein sequence ID" value="KJB79660.1"/>
    <property type="molecule type" value="Genomic_DNA"/>
</dbReference>
<proteinExistence type="predicted"/>
<evidence type="ECO:0000256" key="1">
    <source>
        <dbReference type="SAM" id="MobiDB-lite"/>
    </source>
</evidence>
<name>A0A0D2W3B1_GOSRA</name>